<dbReference type="STRING" id="49547.MBCUR_09260"/>
<feature type="transmembrane region" description="Helical" evidence="2">
    <location>
        <begin position="68"/>
        <end position="89"/>
    </location>
</feature>
<evidence type="ECO:0000256" key="2">
    <source>
        <dbReference type="SAM" id="Phobius"/>
    </source>
</evidence>
<dbReference type="InterPro" id="IPR005182">
    <property type="entry name" value="YdbS-like_PH"/>
</dbReference>
<protein>
    <submittedName>
        <fullName evidence="4">Bacterial membrane flanked domain protein</fullName>
    </submittedName>
</protein>
<feature type="transmembrane region" description="Helical" evidence="2">
    <location>
        <begin position="29"/>
        <end position="47"/>
    </location>
</feature>
<dbReference type="Pfam" id="PF03703">
    <property type="entry name" value="bPH_2"/>
    <property type="match status" value="1"/>
</dbReference>
<evidence type="ECO:0000256" key="1">
    <source>
        <dbReference type="SAM" id="MobiDB-lite"/>
    </source>
</evidence>
<dbReference type="PANTHER" id="PTHR37938">
    <property type="entry name" value="BLL0215 PROTEIN"/>
    <property type="match status" value="1"/>
</dbReference>
<dbReference type="OrthoDB" id="78147at2157"/>
<dbReference type="PANTHER" id="PTHR37938:SF1">
    <property type="entry name" value="BLL0215 PROTEIN"/>
    <property type="match status" value="1"/>
</dbReference>
<reference evidence="4 5" key="1">
    <citation type="submission" date="2016-04" db="EMBL/GenBank/DDBJ databases">
        <title>Genome sequence of Methanobrevibacter curvatus DSM 11111.</title>
        <authorList>
            <person name="Poehlein A."/>
            <person name="Seedorf H."/>
            <person name="Daniel R."/>
        </authorList>
    </citation>
    <scope>NUCLEOTIDE SEQUENCE [LARGE SCALE GENOMIC DNA]</scope>
    <source>
        <strain evidence="4 5">DSM 11111</strain>
    </source>
</reference>
<proteinExistence type="predicted"/>
<organism evidence="4 5">
    <name type="scientific">Methanobrevibacter curvatus</name>
    <dbReference type="NCBI Taxonomy" id="49547"/>
    <lineage>
        <taxon>Archaea</taxon>
        <taxon>Methanobacteriati</taxon>
        <taxon>Methanobacteriota</taxon>
        <taxon>Methanomada group</taxon>
        <taxon>Methanobacteria</taxon>
        <taxon>Methanobacteriales</taxon>
        <taxon>Methanobacteriaceae</taxon>
        <taxon>Methanobrevibacter</taxon>
    </lineage>
</organism>
<name>A0A166B108_9EURY</name>
<dbReference type="RefSeq" id="WP_067090820.1">
    <property type="nucleotide sequence ID" value="NZ_LWMV01000162.1"/>
</dbReference>
<keyword evidence="5" id="KW-1185">Reference proteome</keyword>
<feature type="compositionally biased region" description="Low complexity" evidence="1">
    <location>
        <begin position="261"/>
        <end position="277"/>
    </location>
</feature>
<keyword evidence="2" id="KW-1133">Transmembrane helix</keyword>
<dbReference type="PATRIC" id="fig|49547.3.peg.995"/>
<sequence>MNNKNNNFIGNEEILYQEKASLIFQCKKGIFFIVIVCLIIANMSYIIKSVGKIQNMFARYVQIPLTEYITLFFMGMIFILIIWTIWILVKWINTEYIITNSRVIVNKGVLMKKSEFFPMQKIQDIEINKGIIGRIFKVGDINIFSGYDEGSIKLKNIKTPDNVENIIFTQINKNYSHYRNPTITPNHNYQNQDINNNYSNFNEHDPYNAYQNQKIPGNIKQDHMVKHYNPQNPNDNDFSQKQKYNQENYNDEFDNEPNGVLTNNLNRNDNNNTFYDTRNPDENYDVKNYENERYYNHSDNNYNNIRNYDNKQKDLGEKREFFEEDIPKYSKNRTKEEGQAIRNKHMNRFRKI</sequence>
<comment type="caution">
    <text evidence="4">The sequence shown here is derived from an EMBL/GenBank/DDBJ whole genome shotgun (WGS) entry which is preliminary data.</text>
</comment>
<feature type="domain" description="YdbS-like PH" evidence="3">
    <location>
        <begin position="91"/>
        <end position="167"/>
    </location>
</feature>
<accession>A0A166B108</accession>
<dbReference type="EMBL" id="LWMV01000162">
    <property type="protein sequence ID" value="KZX12729.1"/>
    <property type="molecule type" value="Genomic_DNA"/>
</dbReference>
<dbReference type="Proteomes" id="UP000077245">
    <property type="component" value="Unassembled WGS sequence"/>
</dbReference>
<gene>
    <name evidence="4" type="ORF">MBCUR_09260</name>
</gene>
<evidence type="ECO:0000259" key="3">
    <source>
        <dbReference type="Pfam" id="PF03703"/>
    </source>
</evidence>
<keyword evidence="2" id="KW-0472">Membrane</keyword>
<evidence type="ECO:0000313" key="4">
    <source>
        <dbReference type="EMBL" id="KZX12729.1"/>
    </source>
</evidence>
<evidence type="ECO:0000313" key="5">
    <source>
        <dbReference type="Proteomes" id="UP000077245"/>
    </source>
</evidence>
<dbReference type="AlphaFoldDB" id="A0A166B108"/>
<feature type="region of interest" description="Disordered" evidence="1">
    <location>
        <begin position="261"/>
        <end position="283"/>
    </location>
</feature>
<keyword evidence="2" id="KW-0812">Transmembrane</keyword>